<organism evidence="2 3">
    <name type="scientific">Vulpes vulpes</name>
    <name type="common">Red fox</name>
    <dbReference type="NCBI Taxonomy" id="9627"/>
    <lineage>
        <taxon>Eukaryota</taxon>
        <taxon>Metazoa</taxon>
        <taxon>Chordata</taxon>
        <taxon>Craniata</taxon>
        <taxon>Vertebrata</taxon>
        <taxon>Euteleostomi</taxon>
        <taxon>Mammalia</taxon>
        <taxon>Eutheria</taxon>
        <taxon>Laurasiatheria</taxon>
        <taxon>Carnivora</taxon>
        <taxon>Caniformia</taxon>
        <taxon>Canidae</taxon>
        <taxon>Vulpes</taxon>
    </lineage>
</organism>
<feature type="region of interest" description="Disordered" evidence="1">
    <location>
        <begin position="1"/>
        <end position="26"/>
    </location>
</feature>
<sequence length="153" mass="16859">MGPSQLVRAPRPRGLSSPYRRPGLGWPRPRFPRMFKCSRRRYRQKPQGPAATTAATNLVTIGTGINNIHTATTSIWIFPPQGVSDNYAEYEGRVGADRSQGQASVMTAAITASNHWQSAIACSETLSSERPLGTMCPQNPKSRRLEFLQAFQA</sequence>
<reference evidence="3" key="1">
    <citation type="submission" date="2025-08" db="UniProtKB">
        <authorList>
            <consortium name="RefSeq"/>
        </authorList>
    </citation>
    <scope>IDENTIFICATION</scope>
    <source>
        <tissue evidence="3">Cell line</tissue>
    </source>
</reference>
<name>A0ABM4XKM0_VULVU</name>
<evidence type="ECO:0000256" key="1">
    <source>
        <dbReference type="SAM" id="MobiDB-lite"/>
    </source>
</evidence>
<evidence type="ECO:0000313" key="3">
    <source>
        <dbReference type="RefSeq" id="XP_072578577.1"/>
    </source>
</evidence>
<keyword evidence="2" id="KW-1185">Reference proteome</keyword>
<gene>
    <name evidence="3" type="primary">P3R3URF</name>
</gene>
<dbReference type="Proteomes" id="UP001652641">
    <property type="component" value="Chromosome 10"/>
</dbReference>
<dbReference type="RefSeq" id="XP_072578577.1">
    <property type="nucleotide sequence ID" value="XM_072722476.1"/>
</dbReference>
<evidence type="ECO:0000313" key="2">
    <source>
        <dbReference type="Proteomes" id="UP001652641"/>
    </source>
</evidence>
<dbReference type="GeneID" id="112914775"/>
<proteinExistence type="predicted"/>
<accession>A0ABM4XKM0</accession>
<protein>
    <submittedName>
        <fullName evidence="3">PIK3R3 upstream open reading frame protein</fullName>
    </submittedName>
</protein>